<evidence type="ECO:0000313" key="1">
    <source>
        <dbReference type="EMBL" id="ALG09758.1"/>
    </source>
</evidence>
<dbReference type="OrthoDB" id="3692101at2"/>
<dbReference type="EMBL" id="CP012752">
    <property type="protein sequence ID" value="ALG09758.1"/>
    <property type="molecule type" value="Genomic_DNA"/>
</dbReference>
<organism evidence="1 2">
    <name type="scientific">Kibdelosporangium phytohabitans</name>
    <dbReference type="NCBI Taxonomy" id="860235"/>
    <lineage>
        <taxon>Bacteria</taxon>
        <taxon>Bacillati</taxon>
        <taxon>Actinomycetota</taxon>
        <taxon>Actinomycetes</taxon>
        <taxon>Pseudonocardiales</taxon>
        <taxon>Pseudonocardiaceae</taxon>
        <taxon>Kibdelosporangium</taxon>
    </lineage>
</organism>
<accession>A0A0N9HWX1</accession>
<name>A0A0N9HWX1_9PSEU</name>
<proteinExistence type="predicted"/>
<sequence length="88" mass="10080">MERFQDDDAGYERWLAAHPDLFVLNTARRPAPNYLMLHRATCRTIAGTPARGTRWTGEYIKFCGQRTELEKFSQARVGGTAFPCRLCL</sequence>
<dbReference type="AlphaFoldDB" id="A0A0N9HWX1"/>
<evidence type="ECO:0000313" key="2">
    <source>
        <dbReference type="Proteomes" id="UP000063699"/>
    </source>
</evidence>
<reference evidence="1 2" key="1">
    <citation type="submission" date="2015-07" db="EMBL/GenBank/DDBJ databases">
        <title>Genome sequencing of Kibdelosporangium phytohabitans.</title>
        <authorList>
            <person name="Qin S."/>
            <person name="Xing K."/>
        </authorList>
    </citation>
    <scope>NUCLEOTIDE SEQUENCE [LARGE SCALE GENOMIC DNA]</scope>
    <source>
        <strain evidence="1 2">KLBMP1111</strain>
    </source>
</reference>
<dbReference type="Proteomes" id="UP000063699">
    <property type="component" value="Chromosome"/>
</dbReference>
<keyword evidence="2" id="KW-1185">Reference proteome</keyword>
<dbReference type="RefSeq" id="WP_054291662.1">
    <property type="nucleotide sequence ID" value="NZ_CP012752.1"/>
</dbReference>
<protein>
    <submittedName>
        <fullName evidence="1">Uncharacterized protein</fullName>
    </submittedName>
</protein>
<dbReference type="KEGG" id="kphy:AOZ06_25200"/>
<gene>
    <name evidence="1" type="ORF">AOZ06_25200</name>
</gene>